<dbReference type="InterPro" id="IPR032466">
    <property type="entry name" value="Metal_Hydrolase"/>
</dbReference>
<dbReference type="InterPro" id="IPR006680">
    <property type="entry name" value="Amidohydro-rel"/>
</dbReference>
<dbReference type="InterPro" id="IPR011059">
    <property type="entry name" value="Metal-dep_hydrolase_composite"/>
</dbReference>
<comment type="caution">
    <text evidence="3">The sequence shown here is derived from an EMBL/GenBank/DDBJ whole genome shotgun (WGS) entry which is preliminary data.</text>
</comment>
<dbReference type="AlphaFoldDB" id="A0A317NLL5"/>
<dbReference type="PANTHER" id="PTHR43794:SF11">
    <property type="entry name" value="AMIDOHYDROLASE-RELATED DOMAIN-CONTAINING PROTEIN"/>
    <property type="match status" value="1"/>
</dbReference>
<feature type="domain" description="Amidohydrolase-related" evidence="2">
    <location>
        <begin position="124"/>
        <end position="448"/>
    </location>
</feature>
<keyword evidence="4" id="KW-1185">Reference proteome</keyword>
<keyword evidence="1 3" id="KW-0378">Hydrolase</keyword>
<dbReference type="SUPFAM" id="SSF51556">
    <property type="entry name" value="Metallo-dependent hydrolases"/>
    <property type="match status" value="1"/>
</dbReference>
<gene>
    <name evidence="3" type="ORF">DFR69_104339</name>
</gene>
<evidence type="ECO:0000313" key="3">
    <source>
        <dbReference type="EMBL" id="PWV76236.1"/>
    </source>
</evidence>
<protein>
    <submittedName>
        <fullName evidence="3">Cytosine/adenosine deaminase-related metal-dependent hydrolase</fullName>
    </submittedName>
</protein>
<name>A0A317NLL5_9NOCA</name>
<accession>A0A317NLL5</accession>
<dbReference type="Proteomes" id="UP000246410">
    <property type="component" value="Unassembled WGS sequence"/>
</dbReference>
<dbReference type="SUPFAM" id="SSF51338">
    <property type="entry name" value="Composite domain of metallo-dependent hydrolases"/>
    <property type="match status" value="2"/>
</dbReference>
<reference evidence="3 4" key="1">
    <citation type="submission" date="2018-05" db="EMBL/GenBank/DDBJ databases">
        <title>Genomic Encyclopedia of Type Strains, Phase IV (KMG-IV): sequencing the most valuable type-strain genomes for metagenomic binning, comparative biology and taxonomic classification.</title>
        <authorList>
            <person name="Goeker M."/>
        </authorList>
    </citation>
    <scope>NUCLEOTIDE SEQUENCE [LARGE SCALE GENOMIC DNA]</scope>
    <source>
        <strain evidence="3 4">DSM 44717</strain>
    </source>
</reference>
<dbReference type="InterPro" id="IPR050287">
    <property type="entry name" value="MTA/SAH_deaminase"/>
</dbReference>
<dbReference type="PANTHER" id="PTHR43794">
    <property type="entry name" value="AMINOHYDROLASE SSNA-RELATED"/>
    <property type="match status" value="1"/>
</dbReference>
<sequence>MRRGLRARHVLAYSSELTAGEPGAARPAGGHVMLTDAEVVVEDSRIVAVGPRGAEPVDDVIELGNVLLLPGLVDLDALSDIDHTILDSWQSRELGLGLQWSRDYATHRRRAVFDAGERAFIREYSFVQLLLHGVTTAMPIASEVHSDWAETFDDAVAMAEAARRLGLRVYVGPAYRSGVNVVDADGTRSIYWNEELGEAGFDGAAEFLDWAAGQDSDLVHGALLPCRIETLSEDLMRRTAELASETGVLVRLHALQGLLERRFILERFGASPLAVLARTGLLGPNLLIPHGIYLDAHPLVDADTDDDLGTLAASGAAIVHCPLTSGRHASALNTFDRYRRAGVRIALGTDSFPPDLLRGIDIGVTIAKVLTHRLDAATYADYLTAATLGGADALGRSDLGRLAAGATADLVAFRLDDPRDGVLDDPVRTLCMNSTARAADFVMVAGRITVRDGVIPGVDLPAMTRRAQALFDRMRAAYSERDYLRRPAEELFPPSFPAR</sequence>
<dbReference type="GO" id="GO:0016810">
    <property type="term" value="F:hydrolase activity, acting on carbon-nitrogen (but not peptide) bonds"/>
    <property type="evidence" value="ECO:0007669"/>
    <property type="project" value="InterPro"/>
</dbReference>
<dbReference type="Gene3D" id="2.30.40.10">
    <property type="entry name" value="Urease, subunit C, domain 1"/>
    <property type="match status" value="1"/>
</dbReference>
<evidence type="ECO:0000259" key="2">
    <source>
        <dbReference type="Pfam" id="PF01979"/>
    </source>
</evidence>
<organism evidence="3 4">
    <name type="scientific">Nocardia neocaledoniensis</name>
    <dbReference type="NCBI Taxonomy" id="236511"/>
    <lineage>
        <taxon>Bacteria</taxon>
        <taxon>Bacillati</taxon>
        <taxon>Actinomycetota</taxon>
        <taxon>Actinomycetes</taxon>
        <taxon>Mycobacteriales</taxon>
        <taxon>Nocardiaceae</taxon>
        <taxon>Nocardia</taxon>
    </lineage>
</organism>
<dbReference type="NCBIfam" id="NF004801">
    <property type="entry name" value="PRK06151.1"/>
    <property type="match status" value="1"/>
</dbReference>
<dbReference type="Pfam" id="PF01979">
    <property type="entry name" value="Amidohydro_1"/>
    <property type="match status" value="1"/>
</dbReference>
<dbReference type="EMBL" id="QGTL01000004">
    <property type="protein sequence ID" value="PWV76236.1"/>
    <property type="molecule type" value="Genomic_DNA"/>
</dbReference>
<dbReference type="Gene3D" id="3.20.20.140">
    <property type="entry name" value="Metal-dependent hydrolases"/>
    <property type="match status" value="1"/>
</dbReference>
<proteinExistence type="predicted"/>
<evidence type="ECO:0000313" key="4">
    <source>
        <dbReference type="Proteomes" id="UP000246410"/>
    </source>
</evidence>
<evidence type="ECO:0000256" key="1">
    <source>
        <dbReference type="ARBA" id="ARBA00022801"/>
    </source>
</evidence>